<keyword evidence="1" id="KW-0732">Signal</keyword>
<gene>
    <name evidence="2" type="ORF">FJK96_19730</name>
</gene>
<reference evidence="2 3" key="1">
    <citation type="submission" date="2019-06" db="EMBL/GenBank/DDBJ databases">
        <title>Whole geneome sequnce of Mycobacteroides chelonae M77 isolated from bovine milk from Meghalaya, India.</title>
        <authorList>
            <person name="Vise E."/>
            <person name="Das S."/>
            <person name="Garg A."/>
            <person name="Ghatak S."/>
            <person name="Shakuntala I."/>
            <person name="Milton A.A.P."/>
            <person name="Karam A."/>
            <person name="Sanjukta R."/>
            <person name="Puro K."/>
            <person name="Sen A."/>
        </authorList>
    </citation>
    <scope>NUCLEOTIDE SEQUENCE [LARGE SCALE GENOMIC DNA]</scope>
    <source>
        <strain evidence="2 3">M77</strain>
    </source>
</reference>
<sequence>MDTPMQVSQGRREISKARLRTTGVAALAALALVALPGVAGADPGVLQSTDQLGLRFETSSTPQPEGATTTVTVRAADGKVVQTISEPFKGFLGNADVELLDIDQDGRDDLLVQVDARVKDGKWAIWHAVGTNPKLSRVGVVDGHPEAAGPGLIRTQTEQGTFFYTIKGNALATAPAPAA</sequence>
<feature type="chain" id="PRO_5044506434" description="VCBS repeat-containing protein" evidence="1">
    <location>
        <begin position="42"/>
        <end position="179"/>
    </location>
</feature>
<dbReference type="EMBL" id="CP041150">
    <property type="protein sequence ID" value="QDF72169.1"/>
    <property type="molecule type" value="Genomic_DNA"/>
</dbReference>
<evidence type="ECO:0000313" key="3">
    <source>
        <dbReference type="Proteomes" id="UP000317728"/>
    </source>
</evidence>
<feature type="signal peptide" evidence="1">
    <location>
        <begin position="1"/>
        <end position="41"/>
    </location>
</feature>
<accession>A0AB73U515</accession>
<organism evidence="2 3">
    <name type="scientific">Mycobacteroides chelonae</name>
    <name type="common">Mycobacterium chelonae</name>
    <dbReference type="NCBI Taxonomy" id="1774"/>
    <lineage>
        <taxon>Bacteria</taxon>
        <taxon>Bacillati</taxon>
        <taxon>Actinomycetota</taxon>
        <taxon>Actinomycetes</taxon>
        <taxon>Mycobacteriales</taxon>
        <taxon>Mycobacteriaceae</taxon>
        <taxon>Mycobacteroides</taxon>
    </lineage>
</organism>
<proteinExistence type="predicted"/>
<name>A0AB73U515_MYCCH</name>
<dbReference type="Proteomes" id="UP000317728">
    <property type="component" value="Chromosome"/>
</dbReference>
<protein>
    <recommendedName>
        <fullName evidence="4">VCBS repeat-containing protein</fullName>
    </recommendedName>
</protein>
<evidence type="ECO:0008006" key="4">
    <source>
        <dbReference type="Google" id="ProtNLM"/>
    </source>
</evidence>
<dbReference type="AlphaFoldDB" id="A0AB73U515"/>
<evidence type="ECO:0000313" key="2">
    <source>
        <dbReference type="EMBL" id="QDF72169.1"/>
    </source>
</evidence>
<evidence type="ECO:0000256" key="1">
    <source>
        <dbReference type="SAM" id="SignalP"/>
    </source>
</evidence>